<evidence type="ECO:0000256" key="4">
    <source>
        <dbReference type="ARBA" id="ARBA00022982"/>
    </source>
</evidence>
<dbReference type="PANTHER" id="PTHR36923">
    <property type="entry name" value="FERREDOXIN"/>
    <property type="match status" value="1"/>
</dbReference>
<keyword evidence="5" id="KW-0408">Iron</keyword>
<dbReference type="GO" id="GO:0051538">
    <property type="term" value="F:3 iron, 4 sulfur cluster binding"/>
    <property type="evidence" value="ECO:0007669"/>
    <property type="project" value="UniProtKB-KW"/>
</dbReference>
<keyword evidence="2" id="KW-0813">Transport</keyword>
<comment type="caution">
    <text evidence="8">The sequence shown here is derived from an EMBL/GenBank/DDBJ whole genome shotgun (WGS) entry which is preliminary data.</text>
</comment>
<gene>
    <name evidence="8" type="ORF">C5F51_22175</name>
</gene>
<evidence type="ECO:0000256" key="5">
    <source>
        <dbReference type="ARBA" id="ARBA00023004"/>
    </source>
</evidence>
<accession>A0A2S6A1V1</accession>
<sequence>MKIEIELGKCSGLGMCEAVAPDFFEVQQDGTLLISNKIPENDEERASIREAALACPTAALKIID</sequence>
<protein>
    <submittedName>
        <fullName evidence="8">Ferredoxin</fullName>
    </submittedName>
</protein>
<dbReference type="EMBL" id="PSZD01000015">
    <property type="protein sequence ID" value="PPJ25552.1"/>
    <property type="molecule type" value="Genomic_DNA"/>
</dbReference>
<organism evidence="8 9">
    <name type="scientific">Nocardia nova</name>
    <dbReference type="NCBI Taxonomy" id="37330"/>
    <lineage>
        <taxon>Bacteria</taxon>
        <taxon>Bacillati</taxon>
        <taxon>Actinomycetota</taxon>
        <taxon>Actinomycetes</taxon>
        <taxon>Mycobacteriales</taxon>
        <taxon>Nocardiaceae</taxon>
        <taxon>Nocardia</taxon>
    </lineage>
</organism>
<evidence type="ECO:0000256" key="1">
    <source>
        <dbReference type="ARBA" id="ARBA00001927"/>
    </source>
</evidence>
<keyword evidence="3" id="KW-0479">Metal-binding</keyword>
<evidence type="ECO:0000313" key="9">
    <source>
        <dbReference type="Proteomes" id="UP000238356"/>
    </source>
</evidence>
<evidence type="ECO:0000256" key="7">
    <source>
        <dbReference type="ARBA" id="ARBA00023291"/>
    </source>
</evidence>
<comment type="cofactor">
    <cofactor evidence="1">
        <name>[3Fe-4S] cluster</name>
        <dbReference type="ChEBI" id="CHEBI:21137"/>
    </cofactor>
</comment>
<evidence type="ECO:0000256" key="2">
    <source>
        <dbReference type="ARBA" id="ARBA00022448"/>
    </source>
</evidence>
<evidence type="ECO:0000313" key="8">
    <source>
        <dbReference type="EMBL" id="PPJ25552.1"/>
    </source>
</evidence>
<dbReference type="GO" id="GO:0046872">
    <property type="term" value="F:metal ion binding"/>
    <property type="evidence" value="ECO:0007669"/>
    <property type="project" value="UniProtKB-KW"/>
</dbReference>
<dbReference type="Pfam" id="PF13370">
    <property type="entry name" value="Fer4_13"/>
    <property type="match status" value="1"/>
</dbReference>
<dbReference type="AlphaFoldDB" id="A0A2S6A1V1"/>
<dbReference type="Gene3D" id="3.30.70.20">
    <property type="match status" value="1"/>
</dbReference>
<keyword evidence="7" id="KW-0003">3Fe-4S</keyword>
<dbReference type="InterPro" id="IPR051269">
    <property type="entry name" value="Fe-S_cluster_ET"/>
</dbReference>
<keyword evidence="9" id="KW-1185">Reference proteome</keyword>
<dbReference type="PANTHER" id="PTHR36923:SF3">
    <property type="entry name" value="FERREDOXIN"/>
    <property type="match status" value="1"/>
</dbReference>
<keyword evidence="6" id="KW-0411">Iron-sulfur</keyword>
<proteinExistence type="predicted"/>
<name>A0A2S6A1V1_9NOCA</name>
<evidence type="ECO:0000256" key="6">
    <source>
        <dbReference type="ARBA" id="ARBA00023014"/>
    </source>
</evidence>
<dbReference type="RefSeq" id="WP_104363894.1">
    <property type="nucleotide sequence ID" value="NZ_PSZD01000015.1"/>
</dbReference>
<dbReference type="SUPFAM" id="SSF54862">
    <property type="entry name" value="4Fe-4S ferredoxins"/>
    <property type="match status" value="1"/>
</dbReference>
<dbReference type="Proteomes" id="UP000238356">
    <property type="component" value="Unassembled WGS sequence"/>
</dbReference>
<keyword evidence="4" id="KW-0249">Electron transport</keyword>
<evidence type="ECO:0000256" key="3">
    <source>
        <dbReference type="ARBA" id="ARBA00022723"/>
    </source>
</evidence>
<reference evidence="8 9" key="1">
    <citation type="submission" date="2018-02" db="EMBL/GenBank/DDBJ databases">
        <title>8 Nocardia nova and 1 Nocardia cyriacigeorgica strain used for evolution to TMP-SMX.</title>
        <authorList>
            <person name="Mehta H."/>
            <person name="Weng J."/>
            <person name="Shamoo Y."/>
        </authorList>
    </citation>
    <scope>NUCLEOTIDE SEQUENCE [LARGE SCALE GENOMIC DNA]</scope>
    <source>
        <strain evidence="8 9">BAA2227</strain>
    </source>
</reference>